<dbReference type="AlphaFoldDB" id="A0A8T8SZA6"/>
<sequence length="202" mass="22417">MMLFAMVAQLFRWASNIFASDASYFSMAQDTKIPWRRKGWGERFSHGLARALATEADIFLVFAGSNRNYFSWRYRRELEDVLDLSQHLGAPSIAIRLEGRARVVIFAPHPSAAAGRNFTSTGADVFTALTALLKAFKAADIVIRGSDSGTPTESILETRAWTIIRETLNRSQLVGACSAALRNLTAPDFCIVIVIAVRVFRL</sequence>
<feature type="signal peptide" evidence="1">
    <location>
        <begin position="1"/>
        <end position="19"/>
    </location>
</feature>
<evidence type="ECO:0000313" key="2">
    <source>
        <dbReference type="EMBL" id="KAE8250900.1"/>
    </source>
</evidence>
<reference evidence="2" key="1">
    <citation type="submission" date="2016-04" db="EMBL/GenBank/DDBJ databases">
        <authorList>
            <person name="Nguyen H.D."/>
            <person name="Samba Siva P."/>
            <person name="Cullis J."/>
            <person name="Levesque C.A."/>
            <person name="Hambleton S."/>
        </authorList>
    </citation>
    <scope>NUCLEOTIDE SEQUENCE</scope>
    <source>
        <strain evidence="2">DAOMC 236416</strain>
    </source>
</reference>
<protein>
    <submittedName>
        <fullName evidence="2">Uncharacterized protein</fullName>
    </submittedName>
</protein>
<dbReference type="EMBL" id="LWDF02000274">
    <property type="protein sequence ID" value="KAE8250900.1"/>
    <property type="molecule type" value="Genomic_DNA"/>
</dbReference>
<dbReference type="Proteomes" id="UP000077521">
    <property type="component" value="Unassembled WGS sequence"/>
</dbReference>
<keyword evidence="3" id="KW-1185">Reference proteome</keyword>
<accession>A0A8T8SZA6</accession>
<reference evidence="2" key="2">
    <citation type="journal article" date="2019" name="IMA Fungus">
        <title>Genome sequencing and comparison of five Tilletia species to identify candidate genes for the detection of regulated species infecting wheat.</title>
        <authorList>
            <person name="Nguyen H.D.T."/>
            <person name="Sultana T."/>
            <person name="Kesanakurti P."/>
            <person name="Hambleton S."/>
        </authorList>
    </citation>
    <scope>NUCLEOTIDE SEQUENCE</scope>
    <source>
        <strain evidence="2">DAOMC 236416</strain>
    </source>
</reference>
<evidence type="ECO:0000256" key="1">
    <source>
        <dbReference type="SAM" id="SignalP"/>
    </source>
</evidence>
<name>A0A8T8SZA6_9BASI</name>
<proteinExistence type="predicted"/>
<evidence type="ECO:0000313" key="3">
    <source>
        <dbReference type="Proteomes" id="UP000077521"/>
    </source>
</evidence>
<organism evidence="2 3">
    <name type="scientific">Tilletia indica</name>
    <dbReference type="NCBI Taxonomy" id="43049"/>
    <lineage>
        <taxon>Eukaryota</taxon>
        <taxon>Fungi</taxon>
        <taxon>Dikarya</taxon>
        <taxon>Basidiomycota</taxon>
        <taxon>Ustilaginomycotina</taxon>
        <taxon>Exobasidiomycetes</taxon>
        <taxon>Tilletiales</taxon>
        <taxon>Tilletiaceae</taxon>
        <taxon>Tilletia</taxon>
    </lineage>
</organism>
<feature type="chain" id="PRO_5035786503" evidence="1">
    <location>
        <begin position="20"/>
        <end position="202"/>
    </location>
</feature>
<keyword evidence="1" id="KW-0732">Signal</keyword>
<gene>
    <name evidence="2" type="ORF">A4X13_0g4267</name>
</gene>
<comment type="caution">
    <text evidence="2">The sequence shown here is derived from an EMBL/GenBank/DDBJ whole genome shotgun (WGS) entry which is preliminary data.</text>
</comment>